<evidence type="ECO:0000256" key="7">
    <source>
        <dbReference type="ARBA" id="ARBA00022840"/>
    </source>
</evidence>
<evidence type="ECO:0000256" key="2">
    <source>
        <dbReference type="ARBA" id="ARBA00012438"/>
    </source>
</evidence>
<dbReference type="Gene3D" id="1.20.5.1930">
    <property type="match status" value="1"/>
</dbReference>
<evidence type="ECO:0000256" key="6">
    <source>
        <dbReference type="ARBA" id="ARBA00022777"/>
    </source>
</evidence>
<evidence type="ECO:0000259" key="10">
    <source>
        <dbReference type="Pfam" id="PF02518"/>
    </source>
</evidence>
<dbReference type="GO" id="GO:0016301">
    <property type="term" value="F:kinase activity"/>
    <property type="evidence" value="ECO:0007669"/>
    <property type="project" value="UniProtKB-KW"/>
</dbReference>
<dbReference type="CDD" id="cd16917">
    <property type="entry name" value="HATPase_UhpB-NarQ-NarX-like"/>
    <property type="match status" value="1"/>
</dbReference>
<keyword evidence="9" id="KW-1133">Transmembrane helix</keyword>
<feature type="transmembrane region" description="Helical" evidence="9">
    <location>
        <begin position="150"/>
        <end position="168"/>
    </location>
</feature>
<name>A0ABN1QXE0_9ACTN</name>
<evidence type="ECO:0000256" key="9">
    <source>
        <dbReference type="SAM" id="Phobius"/>
    </source>
</evidence>
<feature type="domain" description="DUF7134" evidence="12">
    <location>
        <begin position="35"/>
        <end position="175"/>
    </location>
</feature>
<protein>
    <recommendedName>
        <fullName evidence="2">histidine kinase</fullName>
        <ecNumber evidence="2">2.7.13.3</ecNumber>
    </recommendedName>
</protein>
<dbReference type="Pfam" id="PF02518">
    <property type="entry name" value="HATPase_c"/>
    <property type="match status" value="1"/>
</dbReference>
<gene>
    <name evidence="13" type="ORF">GCM10009554_45440</name>
</gene>
<dbReference type="InterPro" id="IPR055558">
    <property type="entry name" value="DUF7134"/>
</dbReference>
<sequence length="417" mass="44444">MTSQARFRRNLATMTGSITGSLAGILAPRREIGARSQAFDLLFAGALTFFLGLIGFAQAGFGGILGLGMLAPLVWRRSRPEPVFFVVSAVAVLQWLAGVELQPGNVGLLVALYAISVYGEVRYSRIALGIGGLGVLMATSRYWSGSDWRQQITMMVALGALVFGVWATGERRRTRGLYVAQLEERAIQAERDRDRESKLAVSNERTRIAREIHDVVAHGLSIMIVQADGGLYAADASPEQAKKALATIGDTGRASLTEMRKMLGLLKQDAQQELDPDQPRPQPGISSLPELIDNVRDAGLTVDYEVTGTPRDLPALLGLTAYRIVQEGLTNTLKHAGPGARTCVHLDFGREMLTVMVNDDGRGAGVAPSSDPGHGLVGMRQRASISGGTVNAGPKAGGGYEVIAKLPYNLPNGGGIQ</sequence>
<dbReference type="Proteomes" id="UP001500542">
    <property type="component" value="Unassembled WGS sequence"/>
</dbReference>
<dbReference type="EMBL" id="BAAAHK010000011">
    <property type="protein sequence ID" value="GAA0948141.1"/>
    <property type="molecule type" value="Genomic_DNA"/>
</dbReference>
<feature type="domain" description="Signal transduction histidine kinase subgroup 3 dimerisation and phosphoacceptor" evidence="11">
    <location>
        <begin position="204"/>
        <end position="269"/>
    </location>
</feature>
<feature type="transmembrane region" description="Helical" evidence="9">
    <location>
        <begin position="82"/>
        <end position="97"/>
    </location>
</feature>
<dbReference type="SUPFAM" id="SSF55874">
    <property type="entry name" value="ATPase domain of HSP90 chaperone/DNA topoisomerase II/histidine kinase"/>
    <property type="match status" value="1"/>
</dbReference>
<evidence type="ECO:0000313" key="13">
    <source>
        <dbReference type="EMBL" id="GAA0948141.1"/>
    </source>
</evidence>
<keyword evidence="4" id="KW-0808">Transferase</keyword>
<reference evidence="13 14" key="1">
    <citation type="journal article" date="2019" name="Int. J. Syst. Evol. Microbiol.">
        <title>The Global Catalogue of Microorganisms (GCM) 10K type strain sequencing project: providing services to taxonomists for standard genome sequencing and annotation.</title>
        <authorList>
            <consortium name="The Broad Institute Genomics Platform"/>
            <consortium name="The Broad Institute Genome Sequencing Center for Infectious Disease"/>
            <person name="Wu L."/>
            <person name="Ma J."/>
        </authorList>
    </citation>
    <scope>NUCLEOTIDE SEQUENCE [LARGE SCALE GENOMIC DNA]</scope>
    <source>
        <strain evidence="13 14">JCM 10977</strain>
    </source>
</reference>
<evidence type="ECO:0000259" key="11">
    <source>
        <dbReference type="Pfam" id="PF07730"/>
    </source>
</evidence>
<dbReference type="InterPro" id="IPR050482">
    <property type="entry name" value="Sensor_HK_TwoCompSys"/>
</dbReference>
<feature type="transmembrane region" description="Helical" evidence="9">
    <location>
        <begin position="126"/>
        <end position="144"/>
    </location>
</feature>
<proteinExistence type="predicted"/>
<dbReference type="InterPro" id="IPR036890">
    <property type="entry name" value="HATPase_C_sf"/>
</dbReference>
<evidence type="ECO:0000256" key="1">
    <source>
        <dbReference type="ARBA" id="ARBA00000085"/>
    </source>
</evidence>
<keyword evidence="8" id="KW-0902">Two-component regulatory system</keyword>
<dbReference type="Pfam" id="PF23539">
    <property type="entry name" value="DUF7134"/>
    <property type="match status" value="1"/>
</dbReference>
<keyword evidence="9" id="KW-0812">Transmembrane</keyword>
<dbReference type="InterPro" id="IPR003594">
    <property type="entry name" value="HATPase_dom"/>
</dbReference>
<dbReference type="Pfam" id="PF07730">
    <property type="entry name" value="HisKA_3"/>
    <property type="match status" value="1"/>
</dbReference>
<feature type="domain" description="Histidine kinase/HSP90-like ATPase" evidence="10">
    <location>
        <begin position="321"/>
        <end position="408"/>
    </location>
</feature>
<keyword evidence="14" id="KW-1185">Reference proteome</keyword>
<keyword evidence="9" id="KW-0472">Membrane</keyword>
<evidence type="ECO:0000256" key="4">
    <source>
        <dbReference type="ARBA" id="ARBA00022679"/>
    </source>
</evidence>
<evidence type="ECO:0000256" key="8">
    <source>
        <dbReference type="ARBA" id="ARBA00023012"/>
    </source>
</evidence>
<feature type="transmembrane region" description="Helical" evidence="9">
    <location>
        <begin position="47"/>
        <end position="70"/>
    </location>
</feature>
<organism evidence="13 14">
    <name type="scientific">Kribbella koreensis</name>
    <dbReference type="NCBI Taxonomy" id="57909"/>
    <lineage>
        <taxon>Bacteria</taxon>
        <taxon>Bacillati</taxon>
        <taxon>Actinomycetota</taxon>
        <taxon>Actinomycetes</taxon>
        <taxon>Propionibacteriales</taxon>
        <taxon>Kribbellaceae</taxon>
        <taxon>Kribbella</taxon>
    </lineage>
</organism>
<dbReference type="Gene3D" id="3.30.565.10">
    <property type="entry name" value="Histidine kinase-like ATPase, C-terminal domain"/>
    <property type="match status" value="1"/>
</dbReference>
<evidence type="ECO:0000256" key="3">
    <source>
        <dbReference type="ARBA" id="ARBA00022553"/>
    </source>
</evidence>
<dbReference type="PANTHER" id="PTHR24421">
    <property type="entry name" value="NITRATE/NITRITE SENSOR PROTEIN NARX-RELATED"/>
    <property type="match status" value="1"/>
</dbReference>
<keyword evidence="7" id="KW-0067">ATP-binding</keyword>
<evidence type="ECO:0000256" key="5">
    <source>
        <dbReference type="ARBA" id="ARBA00022741"/>
    </source>
</evidence>
<comment type="catalytic activity">
    <reaction evidence="1">
        <text>ATP + protein L-histidine = ADP + protein N-phospho-L-histidine.</text>
        <dbReference type="EC" id="2.7.13.3"/>
    </reaction>
</comment>
<dbReference type="PANTHER" id="PTHR24421:SF10">
    <property type="entry name" value="NITRATE_NITRITE SENSOR PROTEIN NARQ"/>
    <property type="match status" value="1"/>
</dbReference>
<dbReference type="InterPro" id="IPR011712">
    <property type="entry name" value="Sig_transdc_His_kin_sub3_dim/P"/>
</dbReference>
<evidence type="ECO:0000313" key="14">
    <source>
        <dbReference type="Proteomes" id="UP001500542"/>
    </source>
</evidence>
<keyword evidence="3" id="KW-0597">Phosphoprotein</keyword>
<evidence type="ECO:0000259" key="12">
    <source>
        <dbReference type="Pfam" id="PF23539"/>
    </source>
</evidence>
<dbReference type="EC" id="2.7.13.3" evidence="2"/>
<accession>A0ABN1QXE0</accession>
<keyword evidence="5" id="KW-0547">Nucleotide-binding</keyword>
<keyword evidence="6 13" id="KW-0418">Kinase</keyword>
<comment type="caution">
    <text evidence="13">The sequence shown here is derived from an EMBL/GenBank/DDBJ whole genome shotgun (WGS) entry which is preliminary data.</text>
</comment>